<comment type="caution">
    <text evidence="1">The sequence shown here is derived from an EMBL/GenBank/DDBJ whole genome shotgun (WGS) entry which is preliminary data.</text>
</comment>
<dbReference type="Proteomes" id="UP001367508">
    <property type="component" value="Unassembled WGS sequence"/>
</dbReference>
<keyword evidence="2" id="KW-1185">Reference proteome</keyword>
<dbReference type="AlphaFoldDB" id="A0AAN9QXF9"/>
<gene>
    <name evidence="1" type="ORF">VNO77_09624</name>
</gene>
<accession>A0AAN9QXF9</accession>
<organism evidence="1 2">
    <name type="scientific">Canavalia gladiata</name>
    <name type="common">Sword bean</name>
    <name type="synonym">Dolichos gladiatus</name>
    <dbReference type="NCBI Taxonomy" id="3824"/>
    <lineage>
        <taxon>Eukaryota</taxon>
        <taxon>Viridiplantae</taxon>
        <taxon>Streptophyta</taxon>
        <taxon>Embryophyta</taxon>
        <taxon>Tracheophyta</taxon>
        <taxon>Spermatophyta</taxon>
        <taxon>Magnoliopsida</taxon>
        <taxon>eudicotyledons</taxon>
        <taxon>Gunneridae</taxon>
        <taxon>Pentapetalae</taxon>
        <taxon>rosids</taxon>
        <taxon>fabids</taxon>
        <taxon>Fabales</taxon>
        <taxon>Fabaceae</taxon>
        <taxon>Papilionoideae</taxon>
        <taxon>50 kb inversion clade</taxon>
        <taxon>NPAAA clade</taxon>
        <taxon>indigoferoid/millettioid clade</taxon>
        <taxon>Phaseoleae</taxon>
        <taxon>Canavalia</taxon>
    </lineage>
</organism>
<name>A0AAN9QXF9_CANGL</name>
<dbReference type="EMBL" id="JAYMYQ010000002">
    <property type="protein sequence ID" value="KAK7350721.1"/>
    <property type="molecule type" value="Genomic_DNA"/>
</dbReference>
<proteinExistence type="predicted"/>
<reference evidence="1 2" key="1">
    <citation type="submission" date="2024-01" db="EMBL/GenBank/DDBJ databases">
        <title>The genomes of 5 underutilized Papilionoideae crops provide insights into root nodulation and disease resistanc.</title>
        <authorList>
            <person name="Jiang F."/>
        </authorList>
    </citation>
    <scope>NUCLEOTIDE SEQUENCE [LARGE SCALE GENOMIC DNA]</scope>
    <source>
        <strain evidence="1">LVBAO_FW01</strain>
        <tissue evidence="1">Leaves</tissue>
    </source>
</reference>
<evidence type="ECO:0000313" key="1">
    <source>
        <dbReference type="EMBL" id="KAK7350721.1"/>
    </source>
</evidence>
<protein>
    <submittedName>
        <fullName evidence="1">Uncharacterized protein</fullName>
    </submittedName>
</protein>
<evidence type="ECO:0000313" key="2">
    <source>
        <dbReference type="Proteomes" id="UP001367508"/>
    </source>
</evidence>
<sequence>MNALGSLLEGEYNNSSIPCSVCHQVGYRLSEVTGFSLHILYEKEQLAKRNEVPFPVLVHEPNGVSCITTIQ</sequence>